<dbReference type="InterPro" id="IPR029045">
    <property type="entry name" value="ClpP/crotonase-like_dom_sf"/>
</dbReference>
<dbReference type="PROSITE" id="PS51257">
    <property type="entry name" value="PROKAR_LIPOPROTEIN"/>
    <property type="match status" value="1"/>
</dbReference>
<evidence type="ECO:0008006" key="4">
    <source>
        <dbReference type="Google" id="ProtNLM"/>
    </source>
</evidence>
<proteinExistence type="predicted"/>
<comment type="caution">
    <text evidence="2">The sequence shown here is derived from an EMBL/GenBank/DDBJ whole genome shotgun (WGS) entry which is preliminary data.</text>
</comment>
<keyword evidence="1" id="KW-0732">Signal</keyword>
<organism evidence="2 3">
    <name type="scientific">Tenacibaculum polynesiense</name>
    <dbReference type="NCBI Taxonomy" id="3137857"/>
    <lineage>
        <taxon>Bacteria</taxon>
        <taxon>Pseudomonadati</taxon>
        <taxon>Bacteroidota</taxon>
        <taxon>Flavobacteriia</taxon>
        <taxon>Flavobacteriales</taxon>
        <taxon>Flavobacteriaceae</taxon>
        <taxon>Tenacibaculum</taxon>
    </lineage>
</organism>
<reference evidence="2 3" key="1">
    <citation type="submission" date="2024-05" db="EMBL/GenBank/DDBJ databases">
        <authorList>
            <person name="Duchaud E."/>
        </authorList>
    </citation>
    <scope>NUCLEOTIDE SEQUENCE [LARGE SCALE GENOMIC DNA]</scope>
    <source>
        <strain evidence="2">Ena-SAMPLE-TAB-13-05-2024-13:56:06:370-140308</strain>
    </source>
</reference>
<dbReference type="Proteomes" id="UP001497527">
    <property type="component" value="Unassembled WGS sequence"/>
</dbReference>
<protein>
    <recommendedName>
        <fullName evidence="4">Tail specific protease domain-containing protein</fullName>
    </recommendedName>
</protein>
<gene>
    <name evidence="2" type="ORF">T190423A01A_150005</name>
</gene>
<accession>A0ABM9P7H1</accession>
<dbReference type="RefSeq" id="WP_348714271.1">
    <property type="nucleotide sequence ID" value="NZ_CAXJIO010000006.1"/>
</dbReference>
<dbReference type="EMBL" id="CAXJIO010000006">
    <property type="protein sequence ID" value="CAL2101418.1"/>
    <property type="molecule type" value="Genomic_DNA"/>
</dbReference>
<sequence length="508" mass="58545">MKKLLLFICYLMFSCSGNSQEINLQIEKELWKEDIKYLKQRIEKTAPMYQYEAVKKNFNSVYNNLLDVDFNGYEATFGIQKLMNTLNDEGCNVPLFQKGLKLQVLPIKTYWFSNGLYVLDTSNNYKEIIGKQVIKINNTPIEKVFEKLKNFLNADNLHYKKYLFQVYGFMPSMLKAVGLGINDNEVKLEFGTGKTILIKSESINEYAKLNRKLPNDEFFSYTNKNHEGKNYWLDFIPNTKTLFVQLQAVVNNNEGSSFSNFVDKIEESITSNKTDKIIIDVRYGGGGNGFKLKRFTDVLRDSKTINKEGHLFVLTSRATRGTLLELASILSLNTKAILVGEPTAEGVNTVGDIKYITLPNSGLKVSITHTLWATSWKQDSSKTLLPHLKVNYSFTDKKANIDPWIKVIETYSTGAKKKSVPKELRKQLEGKYKIEDRKLRIIDTEGKLYLKMSRRIRSFFEICTELYYHSEGVLSTDIEKVFLKYSKNPSGRIKIETVRWNNLNLKVE</sequence>
<keyword evidence="3" id="KW-1185">Reference proteome</keyword>
<evidence type="ECO:0000313" key="3">
    <source>
        <dbReference type="Proteomes" id="UP001497527"/>
    </source>
</evidence>
<evidence type="ECO:0000256" key="1">
    <source>
        <dbReference type="SAM" id="SignalP"/>
    </source>
</evidence>
<dbReference type="Gene3D" id="3.90.226.10">
    <property type="entry name" value="2-enoyl-CoA Hydratase, Chain A, domain 1"/>
    <property type="match status" value="1"/>
</dbReference>
<name>A0ABM9P7H1_9FLAO</name>
<dbReference type="SUPFAM" id="SSF52096">
    <property type="entry name" value="ClpP/crotonase"/>
    <property type="match status" value="1"/>
</dbReference>
<feature type="chain" id="PRO_5046183554" description="Tail specific protease domain-containing protein" evidence="1">
    <location>
        <begin position="20"/>
        <end position="508"/>
    </location>
</feature>
<feature type="signal peptide" evidence="1">
    <location>
        <begin position="1"/>
        <end position="19"/>
    </location>
</feature>
<evidence type="ECO:0000313" key="2">
    <source>
        <dbReference type="EMBL" id="CAL2101418.1"/>
    </source>
</evidence>